<dbReference type="InterPro" id="IPR050534">
    <property type="entry name" value="Coronavir_polyprotein_1ab"/>
</dbReference>
<keyword evidence="5" id="KW-0067">ATP-binding</keyword>
<evidence type="ECO:0000313" key="9">
    <source>
        <dbReference type="EMBL" id="MCY6485058.1"/>
    </source>
</evidence>
<dbReference type="CDD" id="cd18808">
    <property type="entry name" value="SF1_C_Upf1"/>
    <property type="match status" value="1"/>
</dbReference>
<evidence type="ECO:0000256" key="1">
    <source>
        <dbReference type="ARBA" id="ARBA00007913"/>
    </source>
</evidence>
<feature type="domain" description="DNA2/NAM7 helicase-like C-terminal" evidence="7">
    <location>
        <begin position="1142"/>
        <end position="1322"/>
    </location>
</feature>
<keyword evidence="2" id="KW-0547">Nucleotide-binding</keyword>
<comment type="caution">
    <text evidence="9">The sequence shown here is derived from an EMBL/GenBank/DDBJ whole genome shotgun (WGS) entry which is preliminary data.</text>
</comment>
<dbReference type="EMBL" id="JAPQER010000005">
    <property type="protein sequence ID" value="MCY6485058.1"/>
    <property type="molecule type" value="Genomic_DNA"/>
</dbReference>
<dbReference type="RefSeq" id="WP_268041383.1">
    <property type="nucleotide sequence ID" value="NZ_JAPQER010000005.1"/>
</dbReference>
<dbReference type="Gene3D" id="3.40.960.10">
    <property type="entry name" value="VSR Endonuclease"/>
    <property type="match status" value="1"/>
</dbReference>
<dbReference type="Pfam" id="PF13086">
    <property type="entry name" value="AAA_11"/>
    <property type="match status" value="2"/>
</dbReference>
<dbReference type="PANTHER" id="PTHR43788">
    <property type="entry name" value="DNA2/NAM7 HELICASE FAMILY MEMBER"/>
    <property type="match status" value="1"/>
</dbReference>
<dbReference type="Pfam" id="PF18741">
    <property type="entry name" value="MTES_1575"/>
    <property type="match status" value="1"/>
</dbReference>
<dbReference type="Pfam" id="PF13087">
    <property type="entry name" value="AAA_12"/>
    <property type="match status" value="1"/>
</dbReference>
<evidence type="ECO:0000313" key="10">
    <source>
        <dbReference type="Proteomes" id="UP001078443"/>
    </source>
</evidence>
<gene>
    <name evidence="9" type="ORF">OW763_11975</name>
</gene>
<accession>A0ABT4D1E1</accession>
<reference evidence="9" key="1">
    <citation type="submission" date="2022-12" db="EMBL/GenBank/DDBJ databases">
        <authorList>
            <person name="Wang J."/>
        </authorList>
    </citation>
    <scope>NUCLEOTIDE SEQUENCE</scope>
    <source>
        <strain evidence="9">HY-45-18</strain>
    </source>
</reference>
<name>A0ABT4D1E1_9CLOT</name>
<feature type="domain" description="Restriction endonuclease type II-like" evidence="8">
    <location>
        <begin position="1365"/>
        <end position="1457"/>
    </location>
</feature>
<dbReference type="Gene3D" id="3.40.50.300">
    <property type="entry name" value="P-loop containing nucleotide triphosphate hydrolases"/>
    <property type="match status" value="3"/>
</dbReference>
<evidence type="ECO:0000259" key="7">
    <source>
        <dbReference type="Pfam" id="PF13087"/>
    </source>
</evidence>
<dbReference type="InterPro" id="IPR011335">
    <property type="entry name" value="Restrct_endonuc-II-like"/>
</dbReference>
<feature type="domain" description="DNA2/NAM7 helicase helicase" evidence="6">
    <location>
        <begin position="1014"/>
        <end position="1108"/>
    </location>
</feature>
<evidence type="ECO:0000259" key="8">
    <source>
        <dbReference type="Pfam" id="PF18741"/>
    </source>
</evidence>
<dbReference type="InterPro" id="IPR041677">
    <property type="entry name" value="DNA2/NAM7_AAA_11"/>
</dbReference>
<feature type="domain" description="DNA2/NAM7 helicase helicase" evidence="6">
    <location>
        <begin position="368"/>
        <end position="492"/>
    </location>
</feature>
<sequence>MEDNNSKDKLIKLFTFLKQYNDIKNPVVVDIDNQVWKSWMDSIPVHDSIVNNIYSDKIDEDIILSVRRPELKQCPPIPAILVEWVKKGWRNVDDDIQVLKELKVLNPLYEVGQDDKEKYVFTKFEDDENRVKELENWKIERDEWIKNEKPARESAEFFNKMYSLYSDIQKQSESVELMIGDGILFYSNKKFIEHPVLLQSVKMQFNADIPEFVIIPSDKEPEIYNSLFYNIDDINLELLKDVSNDLQENEYSPIEVDKSNLFLNRVALSLSSKGKLVNSNDEIEKGVGFPQIYRRPVLFLRKRNLGFGVAIDSIIEDMNINDTIPGFLKDIVGCSEEDNCKNSPKSVVANLDPNGLDKNILLTKPANSEQLAVAKHLERKGAVLVQGPPGTGKTHTIANMIGHILAQGKSILVTSYSEKALSVLKEKVVKNLQSLCLSLLSTTESRQEMEKTLDKINENRSRLDPVILKKEIDELERTRKYNIDKLHKLRNDLKNARLNEYRPIVIGGEEYKPVDAAKFIKMHKEEASWIPVPVELGVLPSLSNDEILELYKTNKSISVEEEREYDFDLPNIDNLLTPAEFKKLIKNKQSFSQTELKKNFELWGNNTSEYSREDLKNIVNDINKALDYINLEKEWTLASIEDGKEEVLKQQWENLIKEIDEVYETAVNTSEIRIEFNPEFISLQENIDTKKCLDDIIARLESGGKIGRFSLMLNSRWKKTINSCRVNTNYPKNLREFEALRSYYELLCNRKKLKNRWDRQVAVLGADSSEKMGENFEQICKKYCNTIHSNIEWYKKIWQPIIEKLKCYGLDVESIDNEVDLSADRFSRIRYIKTNLSPKLIETMESEIYRIDYEKYKAQYESLEGVINKYPNKQTSVILKGLQDSLTNEDVELYQDTYETLVHIKTLGKTIERRKKLIDKLKKTANAWAEKIEDRNGIHGEGKPLENIKEAWIYRQLCGQIEVRNSLSIENIQGEILESEKYLKENTAELAFKKAWSSKLLDFENNKQQVQAIEGWRQLIRKIGSGKGKRAEALKAEARKLMPLCQTAVPVWIMPLNKVVENFNPSKNKFDVVIIDEASQADIMALVALYLGKKVIIVGDNEQVSPLAIGEKTEDIERLSKEFLYEVPNHFLYSGKFSIYDLAQTAGYQPVRLREHFRCVPDIIQYSNMLSYNGQIKPLRETSNVKTRPATISYKVDNAISVNKTNEKEADAVVSLILACCEMEEYNDKTFGVITLRGDKQAAIIDKMLQSKMEPAKYRNRNILCGNPANFQGDERDIIFLSMVDTNEGEGPIRLNGYGTDNLYKKRYNVAVSRAKDQIWLVHSIDSENDLKPGDIRKELIDYIKNPKSRENAYNLNVNKAESEFEKRVMKYLTNKGYKIVPQWEVGSYRIDMVAVYKENKVAIECDGEKWHGEDKLEEDMLRQAILERLGWRFIRIRGSEFFKNEIGTMEMIYEKLTDMEIYTDTSNYASEENETYDLKEIIISRAEQIRREWKEE</sequence>
<keyword evidence="10" id="KW-1185">Reference proteome</keyword>
<organism evidence="9 10">
    <name type="scientific">Clostridium aestuarii</name>
    <dbReference type="NCBI Taxonomy" id="338193"/>
    <lineage>
        <taxon>Bacteria</taxon>
        <taxon>Bacillati</taxon>
        <taxon>Bacillota</taxon>
        <taxon>Clostridia</taxon>
        <taxon>Eubacteriales</taxon>
        <taxon>Clostridiaceae</taxon>
        <taxon>Clostridium</taxon>
    </lineage>
</organism>
<dbReference type="PANTHER" id="PTHR43788:SF8">
    <property type="entry name" value="DNA-BINDING PROTEIN SMUBP-2"/>
    <property type="match status" value="1"/>
</dbReference>
<evidence type="ECO:0000256" key="2">
    <source>
        <dbReference type="ARBA" id="ARBA00022741"/>
    </source>
</evidence>
<dbReference type="SUPFAM" id="SSF52980">
    <property type="entry name" value="Restriction endonuclease-like"/>
    <property type="match status" value="1"/>
</dbReference>
<evidence type="ECO:0000259" key="6">
    <source>
        <dbReference type="Pfam" id="PF13086"/>
    </source>
</evidence>
<dbReference type="Proteomes" id="UP001078443">
    <property type="component" value="Unassembled WGS sequence"/>
</dbReference>
<protein>
    <submittedName>
        <fullName evidence="9">AAA domain-containing protein</fullName>
    </submittedName>
</protein>
<evidence type="ECO:0000256" key="5">
    <source>
        <dbReference type="ARBA" id="ARBA00022840"/>
    </source>
</evidence>
<keyword evidence="3" id="KW-0378">Hydrolase</keyword>
<dbReference type="InterPro" id="IPR047187">
    <property type="entry name" value="SF1_C_Upf1"/>
</dbReference>
<comment type="similarity">
    <text evidence="1">Belongs to the DNA2/NAM7 helicase family.</text>
</comment>
<keyword evidence="4" id="KW-0347">Helicase</keyword>
<dbReference type="InterPro" id="IPR027417">
    <property type="entry name" value="P-loop_NTPase"/>
</dbReference>
<dbReference type="SUPFAM" id="SSF52540">
    <property type="entry name" value="P-loop containing nucleoside triphosphate hydrolases"/>
    <property type="match status" value="1"/>
</dbReference>
<dbReference type="InterPro" id="IPR049468">
    <property type="entry name" value="Restrct_endonuc-II-like_dom"/>
</dbReference>
<evidence type="ECO:0000256" key="4">
    <source>
        <dbReference type="ARBA" id="ARBA00022806"/>
    </source>
</evidence>
<evidence type="ECO:0000256" key="3">
    <source>
        <dbReference type="ARBA" id="ARBA00022801"/>
    </source>
</evidence>
<dbReference type="InterPro" id="IPR041679">
    <property type="entry name" value="DNA2/NAM7-like_C"/>
</dbReference>
<proteinExistence type="inferred from homology"/>